<evidence type="ECO:0000256" key="1">
    <source>
        <dbReference type="ARBA" id="ARBA00004651"/>
    </source>
</evidence>
<sequence length="219" mass="24168">MHSLLLYTEETIHYPILIGFVVSSLALALSPGPDNIFVLTQSISNGVKSGLATVYGLVSGCLVHTTLLAFGVSEIIKRSNTLFFAIKLFGALYLLFLAFKVYRSDASILLNKEKAPAKSTKKLFMTGFTMNVLNPKVTIFFLAFFPGFLFSDTLNTVLQFYVLGLLFMLCALIVFSFLAVLAGSISKYLTTHNKAGFYLKWVQIVVFVGIAIYLILSDK</sequence>
<reference evidence="8 10" key="2">
    <citation type="submission" date="2019-07" db="EMBL/GenBank/DDBJ databases">
        <title>Draft genome of two Muricauda strains isolated from deep sea.</title>
        <authorList>
            <person name="Sun C."/>
        </authorList>
    </citation>
    <scope>NUCLEOTIDE SEQUENCE [LARGE SCALE GENOMIC DNA]</scope>
    <source>
        <strain evidence="8 10">72</strain>
    </source>
</reference>
<evidence type="ECO:0000256" key="2">
    <source>
        <dbReference type="ARBA" id="ARBA00022475"/>
    </source>
</evidence>
<gene>
    <name evidence="7" type="ORF">D2V05_07230</name>
    <name evidence="8" type="ORF">FQ017_07165</name>
</gene>
<protein>
    <submittedName>
        <fullName evidence="7">LysE family translocator</fullName>
    </submittedName>
</protein>
<dbReference type="AlphaFoldDB" id="A0A3A1NIK2"/>
<feature type="transmembrane region" description="Helical" evidence="6">
    <location>
        <begin position="12"/>
        <end position="29"/>
    </location>
</feature>
<keyword evidence="5 6" id="KW-0472">Membrane</keyword>
<evidence type="ECO:0000313" key="10">
    <source>
        <dbReference type="Proteomes" id="UP000321621"/>
    </source>
</evidence>
<keyword evidence="3 6" id="KW-0812">Transmembrane</keyword>
<dbReference type="Pfam" id="PF01810">
    <property type="entry name" value="LysE"/>
    <property type="match status" value="1"/>
</dbReference>
<feature type="transmembrane region" description="Helical" evidence="6">
    <location>
        <begin position="197"/>
        <end position="216"/>
    </location>
</feature>
<keyword evidence="10" id="KW-1185">Reference proteome</keyword>
<dbReference type="PIRSF" id="PIRSF006324">
    <property type="entry name" value="LeuE"/>
    <property type="match status" value="1"/>
</dbReference>
<dbReference type="RefSeq" id="WP_119647055.1">
    <property type="nucleotide sequence ID" value="NZ_QXFI01000018.1"/>
</dbReference>
<evidence type="ECO:0000313" key="8">
    <source>
        <dbReference type="EMBL" id="TXJ96829.1"/>
    </source>
</evidence>
<feature type="transmembrane region" description="Helical" evidence="6">
    <location>
        <begin position="123"/>
        <end position="148"/>
    </location>
</feature>
<dbReference type="PANTHER" id="PTHR30086">
    <property type="entry name" value="ARGININE EXPORTER PROTEIN ARGO"/>
    <property type="match status" value="1"/>
</dbReference>
<accession>A0A3A1NIK2</accession>
<dbReference type="EMBL" id="QXFI01000018">
    <property type="protein sequence ID" value="RIV45353.1"/>
    <property type="molecule type" value="Genomic_DNA"/>
</dbReference>
<dbReference type="PANTHER" id="PTHR30086:SF20">
    <property type="entry name" value="ARGININE EXPORTER PROTEIN ARGO-RELATED"/>
    <property type="match status" value="1"/>
</dbReference>
<evidence type="ECO:0000256" key="4">
    <source>
        <dbReference type="ARBA" id="ARBA00022989"/>
    </source>
</evidence>
<feature type="transmembrane region" description="Helical" evidence="6">
    <location>
        <begin position="50"/>
        <end position="70"/>
    </location>
</feature>
<comment type="subcellular location">
    <subcellularLocation>
        <location evidence="1">Cell membrane</location>
        <topology evidence="1">Multi-pass membrane protein</topology>
    </subcellularLocation>
</comment>
<dbReference type="InterPro" id="IPR001123">
    <property type="entry name" value="LeuE-type"/>
</dbReference>
<dbReference type="Proteomes" id="UP000266691">
    <property type="component" value="Unassembled WGS sequence"/>
</dbReference>
<feature type="transmembrane region" description="Helical" evidence="6">
    <location>
        <begin position="160"/>
        <end position="185"/>
    </location>
</feature>
<reference evidence="7 9" key="1">
    <citation type="submission" date="2018-08" db="EMBL/GenBank/DDBJ databases">
        <title>Proposal of Muricauda 72 sp.nov. and Muricauda NH166 sp.nov., isolated from seawater.</title>
        <authorList>
            <person name="Cheng H."/>
            <person name="Wu Y.-H."/>
            <person name="Guo L.-L."/>
            <person name="Xu X.-W."/>
        </authorList>
    </citation>
    <scope>NUCLEOTIDE SEQUENCE [LARGE SCALE GENOMIC DNA]</scope>
    <source>
        <strain evidence="7 9">72</strain>
    </source>
</reference>
<dbReference type="GO" id="GO:0015171">
    <property type="term" value="F:amino acid transmembrane transporter activity"/>
    <property type="evidence" value="ECO:0007669"/>
    <property type="project" value="TreeGrafter"/>
</dbReference>
<comment type="caution">
    <text evidence="7">The sequence shown here is derived from an EMBL/GenBank/DDBJ whole genome shotgun (WGS) entry which is preliminary data.</text>
</comment>
<name>A0A3A1NIK2_9FLAO</name>
<evidence type="ECO:0000256" key="6">
    <source>
        <dbReference type="SAM" id="Phobius"/>
    </source>
</evidence>
<evidence type="ECO:0000256" key="5">
    <source>
        <dbReference type="ARBA" id="ARBA00023136"/>
    </source>
</evidence>
<dbReference type="OrthoDB" id="9784202at2"/>
<evidence type="ECO:0000313" key="9">
    <source>
        <dbReference type="Proteomes" id="UP000266691"/>
    </source>
</evidence>
<feature type="transmembrane region" description="Helical" evidence="6">
    <location>
        <begin position="82"/>
        <end position="102"/>
    </location>
</feature>
<proteinExistence type="predicted"/>
<dbReference type="GO" id="GO:0005886">
    <property type="term" value="C:plasma membrane"/>
    <property type="evidence" value="ECO:0007669"/>
    <property type="project" value="UniProtKB-SubCell"/>
</dbReference>
<evidence type="ECO:0000313" key="7">
    <source>
        <dbReference type="EMBL" id="RIV45353.1"/>
    </source>
</evidence>
<keyword evidence="4 6" id="KW-1133">Transmembrane helix</keyword>
<evidence type="ECO:0000256" key="3">
    <source>
        <dbReference type="ARBA" id="ARBA00022692"/>
    </source>
</evidence>
<dbReference type="Proteomes" id="UP000321621">
    <property type="component" value="Unassembled WGS sequence"/>
</dbReference>
<dbReference type="EMBL" id="VNWK01000018">
    <property type="protein sequence ID" value="TXJ96829.1"/>
    <property type="molecule type" value="Genomic_DNA"/>
</dbReference>
<organism evidence="7 9">
    <name type="scientific">Flagellimonas pelagia</name>
    <dbReference type="NCBI Taxonomy" id="2306998"/>
    <lineage>
        <taxon>Bacteria</taxon>
        <taxon>Pseudomonadati</taxon>
        <taxon>Bacteroidota</taxon>
        <taxon>Flavobacteriia</taxon>
        <taxon>Flavobacteriales</taxon>
        <taxon>Flavobacteriaceae</taxon>
        <taxon>Flagellimonas</taxon>
    </lineage>
</organism>
<keyword evidence="2" id="KW-1003">Cell membrane</keyword>